<dbReference type="RefSeq" id="WP_130430214.1">
    <property type="nucleotide sequence ID" value="NZ_SHKP01000004.1"/>
</dbReference>
<feature type="region of interest" description="Disordered" evidence="1">
    <location>
        <begin position="33"/>
        <end position="88"/>
    </location>
</feature>
<dbReference type="EMBL" id="SHKP01000004">
    <property type="protein sequence ID" value="RZU02456.1"/>
    <property type="molecule type" value="Genomic_DNA"/>
</dbReference>
<evidence type="ECO:0000313" key="4">
    <source>
        <dbReference type="Proteomes" id="UP000293671"/>
    </source>
</evidence>
<dbReference type="OrthoDB" id="8565211at2"/>
<keyword evidence="4" id="KW-1185">Reference proteome</keyword>
<sequence length="158" mass="15831">MPCPPLSRGAVALLAAVICGAGVSAQTFVYPAKGQSPDQQKKDEGECHTWAVQQSKYDPANPPPAPAAAKQPTTATGTTPGAGARGAARGAVVGEIVADDAGAGAAVGAAAARGQSRRQNSAQTQQQQQAATQQSQAGMAAYQKARAACLEGRGYTVK</sequence>
<evidence type="ECO:0008006" key="5">
    <source>
        <dbReference type="Google" id="ProtNLM"/>
    </source>
</evidence>
<evidence type="ECO:0000256" key="2">
    <source>
        <dbReference type="SAM" id="SignalP"/>
    </source>
</evidence>
<feature type="region of interest" description="Disordered" evidence="1">
    <location>
        <begin position="104"/>
        <end position="143"/>
    </location>
</feature>
<comment type="caution">
    <text evidence="3">The sequence shown here is derived from an EMBL/GenBank/DDBJ whole genome shotgun (WGS) entry which is preliminary data.</text>
</comment>
<gene>
    <name evidence="3" type="ORF">EV670_0480</name>
</gene>
<feature type="compositionally biased region" description="Low complexity" evidence="1">
    <location>
        <begin position="67"/>
        <end position="88"/>
    </location>
</feature>
<evidence type="ECO:0000313" key="3">
    <source>
        <dbReference type="EMBL" id="RZU02456.1"/>
    </source>
</evidence>
<proteinExistence type="predicted"/>
<dbReference type="Proteomes" id="UP000293671">
    <property type="component" value="Unassembled WGS sequence"/>
</dbReference>
<protein>
    <recommendedName>
        <fullName evidence="5">YmgG-like glycine-zipper protein</fullName>
    </recommendedName>
</protein>
<keyword evidence="2" id="KW-0732">Signal</keyword>
<organism evidence="3 4">
    <name type="scientific">Rivibacter subsaxonicus</name>
    <dbReference type="NCBI Taxonomy" id="457575"/>
    <lineage>
        <taxon>Bacteria</taxon>
        <taxon>Pseudomonadati</taxon>
        <taxon>Pseudomonadota</taxon>
        <taxon>Betaproteobacteria</taxon>
        <taxon>Burkholderiales</taxon>
        <taxon>Rivibacter</taxon>
    </lineage>
</organism>
<accession>A0A4V2FUL4</accession>
<dbReference type="AlphaFoldDB" id="A0A4V2FUL4"/>
<reference evidence="3 4" key="1">
    <citation type="submission" date="2019-02" db="EMBL/GenBank/DDBJ databases">
        <title>Genomic Encyclopedia of Type Strains, Phase IV (KMG-IV): sequencing the most valuable type-strain genomes for metagenomic binning, comparative biology and taxonomic classification.</title>
        <authorList>
            <person name="Goeker M."/>
        </authorList>
    </citation>
    <scope>NUCLEOTIDE SEQUENCE [LARGE SCALE GENOMIC DNA]</scope>
    <source>
        <strain evidence="3 4">DSM 19570</strain>
    </source>
</reference>
<feature type="chain" id="PRO_5020505647" description="YmgG-like glycine-zipper protein" evidence="2">
    <location>
        <begin position="26"/>
        <end position="158"/>
    </location>
</feature>
<feature type="signal peptide" evidence="2">
    <location>
        <begin position="1"/>
        <end position="25"/>
    </location>
</feature>
<name>A0A4V2FUL4_9BURK</name>
<feature type="compositionally biased region" description="Low complexity" evidence="1">
    <location>
        <begin position="104"/>
        <end position="137"/>
    </location>
</feature>
<evidence type="ECO:0000256" key="1">
    <source>
        <dbReference type="SAM" id="MobiDB-lite"/>
    </source>
</evidence>